<keyword evidence="2" id="KW-1185">Reference proteome</keyword>
<dbReference type="Proteomes" id="UP001499843">
    <property type="component" value="Unassembled WGS sequence"/>
</dbReference>
<evidence type="ECO:0000313" key="1">
    <source>
        <dbReference type="EMBL" id="GAA2209721.1"/>
    </source>
</evidence>
<comment type="caution">
    <text evidence="1">The sequence shown here is derived from an EMBL/GenBank/DDBJ whole genome shotgun (WGS) entry which is preliminary data.</text>
</comment>
<evidence type="ECO:0000313" key="2">
    <source>
        <dbReference type="Proteomes" id="UP001499843"/>
    </source>
</evidence>
<dbReference type="EMBL" id="BAAAQX010000013">
    <property type="protein sequence ID" value="GAA2209721.1"/>
    <property type="molecule type" value="Genomic_DNA"/>
</dbReference>
<organism evidence="1 2">
    <name type="scientific">Nonomuraea monospora</name>
    <dbReference type="NCBI Taxonomy" id="568818"/>
    <lineage>
        <taxon>Bacteria</taxon>
        <taxon>Bacillati</taxon>
        <taxon>Actinomycetota</taxon>
        <taxon>Actinomycetes</taxon>
        <taxon>Streptosporangiales</taxon>
        <taxon>Streptosporangiaceae</taxon>
        <taxon>Nonomuraea</taxon>
    </lineage>
</organism>
<name>A0ABN3CJT1_9ACTN</name>
<dbReference type="RefSeq" id="WP_344479457.1">
    <property type="nucleotide sequence ID" value="NZ_BAAAQX010000013.1"/>
</dbReference>
<dbReference type="NCBIfam" id="NF033521">
    <property type="entry name" value="lasso_leader_L3"/>
    <property type="match status" value="1"/>
</dbReference>
<protein>
    <submittedName>
        <fullName evidence="1">Uncharacterized protein</fullName>
    </submittedName>
</protein>
<reference evidence="1 2" key="1">
    <citation type="journal article" date="2019" name="Int. J. Syst. Evol. Microbiol.">
        <title>The Global Catalogue of Microorganisms (GCM) 10K type strain sequencing project: providing services to taxonomists for standard genome sequencing and annotation.</title>
        <authorList>
            <consortium name="The Broad Institute Genomics Platform"/>
            <consortium name="The Broad Institute Genome Sequencing Center for Infectious Disease"/>
            <person name="Wu L."/>
            <person name="Ma J."/>
        </authorList>
    </citation>
    <scope>NUCLEOTIDE SEQUENCE [LARGE SCALE GENOMIC DNA]</scope>
    <source>
        <strain evidence="1 2">JCM 16114</strain>
    </source>
</reference>
<accession>A0ABN3CJT1</accession>
<gene>
    <name evidence="1" type="ORF">GCM10009850_051800</name>
</gene>
<sequence length="39" mass="4652">MDKQAPYLPPAMEEAGDFAEVTRGHGPHRYRDWLRRLFH</sequence>
<proteinExistence type="predicted"/>